<dbReference type="Gene3D" id="3.40.50.1010">
    <property type="entry name" value="5'-nuclease"/>
    <property type="match status" value="1"/>
</dbReference>
<comment type="caution">
    <text evidence="2">The sequence shown here is derived from an EMBL/GenBank/DDBJ whole genome shotgun (WGS) entry which is preliminary data.</text>
</comment>
<organism evidence="2 3">
    <name type="scientific">candidate division WWE3 bacterium GW2011_GWC2_44_9</name>
    <dbReference type="NCBI Taxonomy" id="1619125"/>
    <lineage>
        <taxon>Bacteria</taxon>
        <taxon>Katanobacteria</taxon>
    </lineage>
</organism>
<dbReference type="EMBL" id="LCJU01000040">
    <property type="protein sequence ID" value="KKT83415.1"/>
    <property type="molecule type" value="Genomic_DNA"/>
</dbReference>
<protein>
    <submittedName>
        <fullName evidence="2">Q3M7V5 PilT like protein</fullName>
    </submittedName>
</protein>
<evidence type="ECO:0000313" key="2">
    <source>
        <dbReference type="EMBL" id="KKT83415.1"/>
    </source>
</evidence>
<dbReference type="Proteomes" id="UP000034504">
    <property type="component" value="Unassembled WGS sequence"/>
</dbReference>
<feature type="domain" description="PIN" evidence="1">
    <location>
        <begin position="5"/>
        <end position="128"/>
    </location>
</feature>
<dbReference type="SUPFAM" id="SSF88723">
    <property type="entry name" value="PIN domain-like"/>
    <property type="match status" value="1"/>
</dbReference>
<reference evidence="2 3" key="1">
    <citation type="journal article" date="2015" name="Nature">
        <title>rRNA introns, odd ribosomes, and small enigmatic genomes across a large radiation of phyla.</title>
        <authorList>
            <person name="Brown C.T."/>
            <person name="Hug L.A."/>
            <person name="Thomas B.C."/>
            <person name="Sharon I."/>
            <person name="Castelle C.J."/>
            <person name="Singh A."/>
            <person name="Wilkins M.J."/>
            <person name="Williams K.H."/>
            <person name="Banfield J.F."/>
        </authorList>
    </citation>
    <scope>NUCLEOTIDE SEQUENCE [LARGE SCALE GENOMIC DNA]</scope>
</reference>
<dbReference type="InterPro" id="IPR029060">
    <property type="entry name" value="PIN-like_dom_sf"/>
</dbReference>
<dbReference type="Pfam" id="PF01850">
    <property type="entry name" value="PIN"/>
    <property type="match status" value="1"/>
</dbReference>
<accession>A0A0G1KIQ7</accession>
<evidence type="ECO:0000259" key="1">
    <source>
        <dbReference type="Pfam" id="PF01850"/>
    </source>
</evidence>
<name>A0A0G1KIQ7_UNCKA</name>
<proteinExistence type="predicted"/>
<dbReference type="AlphaFoldDB" id="A0A0G1KIQ7"/>
<sequence>MGKLIALDSMVFIYLFENDERYRDFVEPLFQQIESRKVSACTSMISLIETLSPAKLSGDECVTNELTRFFQETPGLTVHPVSWEVAQEAAKLRRENPHLRTPDSIQIATALVHKAGTFITYNVKLKKLKIPGLIIKILT</sequence>
<dbReference type="InterPro" id="IPR002716">
    <property type="entry name" value="PIN_dom"/>
</dbReference>
<gene>
    <name evidence="2" type="ORF">UW82_C0040G0004</name>
</gene>
<evidence type="ECO:0000313" key="3">
    <source>
        <dbReference type="Proteomes" id="UP000034504"/>
    </source>
</evidence>